<reference evidence="4" key="1">
    <citation type="submission" date="2022-08" db="EMBL/GenBank/DDBJ databases">
        <title>Genomic Encyclopedia of Type Strains, Phase V (KMG-V): Genome sequencing to study the core and pangenomes of soil and plant-associated prokaryotes.</title>
        <authorList>
            <person name="Whitman W."/>
        </authorList>
    </citation>
    <scope>NUCLEOTIDE SEQUENCE</scope>
    <source>
        <strain evidence="4">SP3002</strain>
    </source>
</reference>
<dbReference type="EMBL" id="JANTZM010000023">
    <property type="protein sequence ID" value="MCS4159310.1"/>
    <property type="molecule type" value="Genomic_DNA"/>
</dbReference>
<proteinExistence type="predicted"/>
<evidence type="ECO:0000313" key="5">
    <source>
        <dbReference type="Proteomes" id="UP001155110"/>
    </source>
</evidence>
<feature type="coiled-coil region" evidence="1">
    <location>
        <begin position="217"/>
        <end position="271"/>
    </location>
</feature>
<dbReference type="RefSeq" id="WP_259060406.1">
    <property type="nucleotide sequence ID" value="NZ_JANTZM010000023.1"/>
</dbReference>
<accession>A0AAW5PCI3</accession>
<evidence type="ECO:0000256" key="1">
    <source>
        <dbReference type="SAM" id="Coils"/>
    </source>
</evidence>
<sequence length="306" mass="34391">MSGELRKTKQDIVEYGDEVAESLVPEQTEEEVRALQEEAERKFRDRCQTLTERTDELLKEEMQRLKQEMQELQEGALQDKIEGDVQELPGPSNIQNEGVTSTSSSQNIPDIDDESVWAKRAHKASKATKNVGSMLSKLATGPEASSGGLLSATGAKGSQAHKAVYRVGKTFGYNFDPWEAVKRAKFIGNVGRILGVAGSVLDVVAQVQEDKQQEEIAEQLRENRDEIRSTYRDMAAEVERQFWNRYEEVKAEIYDAEIEETNSRRTELLEDQKIRTQTGENATVLLGRIGRILEEVQSTSKLPPSD</sequence>
<feature type="compositionally biased region" description="Polar residues" evidence="2">
    <location>
        <begin position="92"/>
        <end position="108"/>
    </location>
</feature>
<name>A0AAW5PCI3_9BACT</name>
<evidence type="ECO:0000256" key="2">
    <source>
        <dbReference type="SAM" id="MobiDB-lite"/>
    </source>
</evidence>
<dbReference type="Proteomes" id="UP001155110">
    <property type="component" value="Unassembled WGS sequence"/>
</dbReference>
<dbReference type="InterPro" id="IPR040576">
    <property type="entry name" value="DLP_helical"/>
</dbReference>
<dbReference type="Pfam" id="PF18709">
    <property type="entry name" value="DLP_helical"/>
    <property type="match status" value="1"/>
</dbReference>
<protein>
    <recommendedName>
        <fullName evidence="3">Dynamin-like helical domain-containing protein</fullName>
    </recommendedName>
</protein>
<gene>
    <name evidence="4" type="ORF">GGP99_003301</name>
</gene>
<comment type="caution">
    <text evidence="4">The sequence shown here is derived from an EMBL/GenBank/DDBJ whole genome shotgun (WGS) entry which is preliminary data.</text>
</comment>
<dbReference type="AlphaFoldDB" id="A0AAW5PCI3"/>
<evidence type="ECO:0000313" key="4">
    <source>
        <dbReference type="EMBL" id="MCS4159310.1"/>
    </source>
</evidence>
<organism evidence="4 5">
    <name type="scientific">Salinibacter ruber</name>
    <dbReference type="NCBI Taxonomy" id="146919"/>
    <lineage>
        <taxon>Bacteria</taxon>
        <taxon>Pseudomonadati</taxon>
        <taxon>Rhodothermota</taxon>
        <taxon>Rhodothermia</taxon>
        <taxon>Rhodothermales</taxon>
        <taxon>Salinibacteraceae</taxon>
        <taxon>Salinibacter</taxon>
    </lineage>
</organism>
<feature type="region of interest" description="Disordered" evidence="2">
    <location>
        <begin position="90"/>
        <end position="109"/>
    </location>
</feature>
<feature type="domain" description="Dynamin-like helical" evidence="3">
    <location>
        <begin position="166"/>
        <end position="261"/>
    </location>
</feature>
<keyword evidence="1" id="KW-0175">Coiled coil</keyword>
<feature type="coiled-coil region" evidence="1">
    <location>
        <begin position="55"/>
        <end position="82"/>
    </location>
</feature>
<evidence type="ECO:0000259" key="3">
    <source>
        <dbReference type="Pfam" id="PF18709"/>
    </source>
</evidence>